<feature type="region of interest" description="Disordered" evidence="1">
    <location>
        <begin position="520"/>
        <end position="543"/>
    </location>
</feature>
<evidence type="ECO:0000256" key="2">
    <source>
        <dbReference type="SAM" id="Phobius"/>
    </source>
</evidence>
<feature type="transmembrane region" description="Helical" evidence="2">
    <location>
        <begin position="491"/>
        <end position="510"/>
    </location>
</feature>
<dbReference type="Proteomes" id="UP000006772">
    <property type="component" value="Unassembled WGS sequence"/>
</dbReference>
<feature type="transmembrane region" description="Helical" evidence="2">
    <location>
        <begin position="392"/>
        <end position="415"/>
    </location>
</feature>
<proteinExistence type="predicted"/>
<dbReference type="PANTHER" id="PTHR34219:SF4">
    <property type="entry name" value="PEPSY DOMAIN-CONTAINING PROTEIN"/>
    <property type="match status" value="1"/>
</dbReference>
<protein>
    <submittedName>
        <fullName evidence="3">Iron-regulated membrane protein</fullName>
    </submittedName>
</protein>
<keyword evidence="2" id="KW-1133">Transmembrane helix</keyword>
<feature type="transmembrane region" description="Helical" evidence="2">
    <location>
        <begin position="195"/>
        <end position="218"/>
    </location>
</feature>
<feature type="transmembrane region" description="Helical" evidence="2">
    <location>
        <begin position="145"/>
        <end position="166"/>
    </location>
</feature>
<name>A0AAI9I9W0_9BURK</name>
<keyword evidence="2" id="KW-0472">Membrane</keyword>
<feature type="transmembrane region" description="Helical" evidence="2">
    <location>
        <begin position="454"/>
        <end position="471"/>
    </location>
</feature>
<dbReference type="Pfam" id="PF03929">
    <property type="entry name" value="PepSY_TM"/>
    <property type="match status" value="1"/>
</dbReference>
<feature type="transmembrane region" description="Helical" evidence="2">
    <location>
        <begin position="349"/>
        <end position="371"/>
    </location>
</feature>
<evidence type="ECO:0000313" key="4">
    <source>
        <dbReference type="Proteomes" id="UP000006772"/>
    </source>
</evidence>
<feature type="transmembrane region" description="Helical" evidence="2">
    <location>
        <begin position="427"/>
        <end position="447"/>
    </location>
</feature>
<feature type="compositionally biased region" description="Basic and acidic residues" evidence="1">
    <location>
        <begin position="532"/>
        <end position="543"/>
    </location>
</feature>
<comment type="caution">
    <text evidence="3">The sequence shown here is derived from an EMBL/GenBank/DDBJ whole genome shotgun (WGS) entry which is preliminary data.</text>
</comment>
<reference evidence="3 4" key="1">
    <citation type="journal article" date="2013" name="Front. Microbiol.">
        <title>The genome of the endophytic bacterium H. frisingense GSF30(T) identifies diverse strategies in the Herbaspirillum genus to interact with plants.</title>
        <authorList>
            <person name="Straub D."/>
            <person name="Rothballer M."/>
            <person name="Hartmann A."/>
            <person name="Ludewig U."/>
        </authorList>
    </citation>
    <scope>NUCLEOTIDE SEQUENCE [LARGE SCALE GENOMIC DNA]</scope>
    <source>
        <strain evidence="3 4">GSF30</strain>
    </source>
</reference>
<dbReference type="RefSeq" id="WP_006465582.1">
    <property type="nucleotide sequence ID" value="NZ_AEEC02000063.1"/>
</dbReference>
<evidence type="ECO:0000256" key="1">
    <source>
        <dbReference type="SAM" id="MobiDB-lite"/>
    </source>
</evidence>
<dbReference type="EMBL" id="AEEC02000063">
    <property type="protein sequence ID" value="EOA02162.1"/>
    <property type="molecule type" value="Genomic_DNA"/>
</dbReference>
<dbReference type="AlphaFoldDB" id="A0AAI9I9W0"/>
<dbReference type="InterPro" id="IPR005625">
    <property type="entry name" value="PepSY-ass_TM"/>
</dbReference>
<evidence type="ECO:0000313" key="3">
    <source>
        <dbReference type="EMBL" id="EOA02162.1"/>
    </source>
</evidence>
<keyword evidence="2" id="KW-0812">Transmembrane</keyword>
<sequence length="543" mass="59358">MAWLHTWCGLLVCWVLLLVFAGGTASYYKEEISLWMMPELHATRSAPVPQAQAIEHAVAYLQQKAPRAERWFITLPAERSVAMRVGWVAPAGDGNGGKGGSARSRFKSERIDAATGQPLAQVRDTRGGEFLYRLHFDLHYMPVQWARWIVSICALFMLVAIVSGVITHKRIFKDFFTFRPHKGQRSWLDAHNATAVLALPFHLMITYTGLVTLMFMIMPWGVQSAYRDKGGETAFFETVFPGTAGRVKPSGVAAPLTALAPLATQAQQHWQGAPLAVLVVNNPGDAKATVVITRQKMSTLSSLQPGLMYQGVTGERLAAYGDDPSATAVTRGALYGLHLAHFADPWLRALFFLCGLSGYLMVASGAVLWAVKTRQKEAKAIAGGARASFGLRLVEALNIGAIAGLPIALASYFWANRLLPLELHQRAQMEINLFFAAWAVAAVLAQVRPDLRMWRLQLGLGAALFIGLPLLNVFTTHSHLGVTLLLGRGPWPVAAFDLTVLALGIALAMAERVLARRQRKRQDGLQAAPAKSRVERDPVEETA</sequence>
<accession>A0AAI9I9W0</accession>
<gene>
    <name evidence="3" type="ORF">HFRIS_023892</name>
</gene>
<dbReference type="PANTHER" id="PTHR34219">
    <property type="entry name" value="IRON-REGULATED INNER MEMBRANE PROTEIN-RELATED"/>
    <property type="match status" value="1"/>
</dbReference>
<organism evidence="3 4">
    <name type="scientific">Herbaspirillum frisingense GSF30</name>
    <dbReference type="NCBI Taxonomy" id="864073"/>
    <lineage>
        <taxon>Bacteria</taxon>
        <taxon>Pseudomonadati</taxon>
        <taxon>Pseudomonadota</taxon>
        <taxon>Betaproteobacteria</taxon>
        <taxon>Burkholderiales</taxon>
        <taxon>Oxalobacteraceae</taxon>
        <taxon>Herbaspirillum</taxon>
    </lineage>
</organism>